<accession>A0A518EMH9</accession>
<proteinExistence type="inferred from homology"/>
<dbReference type="InterPro" id="IPR044149">
    <property type="entry name" value="Nitrilases_CHs"/>
</dbReference>
<dbReference type="Gene3D" id="3.60.110.10">
    <property type="entry name" value="Carbon-nitrogen hydrolase"/>
    <property type="match status" value="1"/>
</dbReference>
<evidence type="ECO:0000313" key="4">
    <source>
        <dbReference type="EMBL" id="QDV05304.1"/>
    </source>
</evidence>
<dbReference type="Proteomes" id="UP000320390">
    <property type="component" value="Chromosome"/>
</dbReference>
<dbReference type="InterPro" id="IPR003010">
    <property type="entry name" value="C-N_Hydrolase"/>
</dbReference>
<keyword evidence="4" id="KW-0378">Hydrolase</keyword>
<dbReference type="PANTHER" id="PTHR46044:SF1">
    <property type="entry name" value="CN HYDROLASE DOMAIN-CONTAINING PROTEIN"/>
    <property type="match status" value="1"/>
</dbReference>
<dbReference type="EMBL" id="CP036434">
    <property type="protein sequence ID" value="QDV05304.1"/>
    <property type="molecule type" value="Genomic_DNA"/>
</dbReference>
<dbReference type="InterPro" id="IPR036526">
    <property type="entry name" value="C-N_Hydrolase_sf"/>
</dbReference>
<dbReference type="PROSITE" id="PS50263">
    <property type="entry name" value="CN_HYDROLASE"/>
    <property type="match status" value="1"/>
</dbReference>
<dbReference type="PROSITE" id="PS00921">
    <property type="entry name" value="NITRIL_CHT_2"/>
    <property type="match status" value="1"/>
</dbReference>
<dbReference type="CDD" id="cd07564">
    <property type="entry name" value="nitrilases_CHs"/>
    <property type="match status" value="1"/>
</dbReference>
<dbReference type="InterPro" id="IPR000132">
    <property type="entry name" value="Nitrilase/CN_hydratase_CS"/>
</dbReference>
<sequence>MSSSSAKRSASTFRAAVVQAEPVLNDTAETVAHAVDRIAEAAREGARLIVFPEAFLGGYPKGADFGITLGSRTLEGREAFALYFAGAVDVPGPEVRSIADAAREHGMEVVIGVIERSGSTLYCTALFLGADGSLRGKHRKLVPTALERCVWGRGDGSTLAACQTPLGTLGAAICWENYMPLYRTSLYEQGVDLYCAPTVDDREVWPSTMRHIAVEGRTFVFSACQFLRGPDPDQPPLIRGGSLIVDPLGDILAGPFYDAATILYADIDPGAIARGRFDLDVTGHYARPDLFELRTKT</sequence>
<dbReference type="Pfam" id="PF00795">
    <property type="entry name" value="CN_hydrolase"/>
    <property type="match status" value="1"/>
</dbReference>
<dbReference type="EC" id="3.5.5.7" evidence="4"/>
<feature type="active site" description="Proton acceptor" evidence="2">
    <location>
        <position position="53"/>
    </location>
</feature>
<evidence type="ECO:0000259" key="3">
    <source>
        <dbReference type="PROSITE" id="PS50263"/>
    </source>
</evidence>
<evidence type="ECO:0000256" key="2">
    <source>
        <dbReference type="PROSITE-ProRule" id="PRU10139"/>
    </source>
</evidence>
<reference evidence="4 5" key="1">
    <citation type="submission" date="2019-02" db="EMBL/GenBank/DDBJ databases">
        <title>Deep-cultivation of Planctomycetes and their phenomic and genomic characterization uncovers novel biology.</title>
        <authorList>
            <person name="Wiegand S."/>
            <person name="Jogler M."/>
            <person name="Boedeker C."/>
            <person name="Pinto D."/>
            <person name="Vollmers J."/>
            <person name="Rivas-Marin E."/>
            <person name="Kohn T."/>
            <person name="Peeters S.H."/>
            <person name="Heuer A."/>
            <person name="Rast P."/>
            <person name="Oberbeckmann S."/>
            <person name="Bunk B."/>
            <person name="Jeske O."/>
            <person name="Meyerdierks A."/>
            <person name="Storesund J.E."/>
            <person name="Kallscheuer N."/>
            <person name="Luecker S."/>
            <person name="Lage O.M."/>
            <person name="Pohl T."/>
            <person name="Merkel B.J."/>
            <person name="Hornburger P."/>
            <person name="Mueller R.-W."/>
            <person name="Bruemmer F."/>
            <person name="Labrenz M."/>
            <person name="Spormann A.M."/>
            <person name="Op den Camp H."/>
            <person name="Overmann J."/>
            <person name="Amann R."/>
            <person name="Jetten M.S.M."/>
            <person name="Mascher T."/>
            <person name="Medema M.H."/>
            <person name="Devos D.P."/>
            <person name="Kaster A.-K."/>
            <person name="Ovreas L."/>
            <person name="Rohde M."/>
            <person name="Galperin M.Y."/>
            <person name="Jogler C."/>
        </authorList>
    </citation>
    <scope>NUCLEOTIDE SEQUENCE [LARGE SCALE GENOMIC DNA]</scope>
    <source>
        <strain evidence="4 5">Poly30</strain>
    </source>
</reference>
<feature type="domain" description="CN hydrolase" evidence="3">
    <location>
        <begin position="13"/>
        <end position="269"/>
    </location>
</feature>
<dbReference type="GO" id="GO:0018762">
    <property type="term" value="F:aliphatic nitrilase activity"/>
    <property type="evidence" value="ECO:0007669"/>
    <property type="project" value="UniProtKB-EC"/>
</dbReference>
<dbReference type="PROSITE" id="PS00920">
    <property type="entry name" value="NITRIL_CHT_1"/>
    <property type="match status" value="1"/>
</dbReference>
<keyword evidence="5" id="KW-1185">Reference proteome</keyword>
<evidence type="ECO:0000256" key="1">
    <source>
        <dbReference type="ARBA" id="ARBA00008129"/>
    </source>
</evidence>
<dbReference type="RefSeq" id="WP_145194717.1">
    <property type="nucleotide sequence ID" value="NZ_CP036434.1"/>
</dbReference>
<name>A0A518EMH9_9BACT</name>
<gene>
    <name evidence="4" type="ORF">Poly30_08000</name>
</gene>
<dbReference type="SUPFAM" id="SSF56317">
    <property type="entry name" value="Carbon-nitrogen hydrolase"/>
    <property type="match status" value="1"/>
</dbReference>
<comment type="similarity">
    <text evidence="1">Belongs to the carbon-nitrogen hydrolase superfamily. Nitrilase family.</text>
</comment>
<organism evidence="4 5">
    <name type="scientific">Saltatorellus ferox</name>
    <dbReference type="NCBI Taxonomy" id="2528018"/>
    <lineage>
        <taxon>Bacteria</taxon>
        <taxon>Pseudomonadati</taxon>
        <taxon>Planctomycetota</taxon>
        <taxon>Planctomycetia</taxon>
        <taxon>Planctomycetia incertae sedis</taxon>
        <taxon>Saltatorellus</taxon>
    </lineage>
</organism>
<dbReference type="OrthoDB" id="9811121at2"/>
<protein>
    <submittedName>
        <fullName evidence="4">Nitrilase</fullName>
        <ecNumber evidence="4">3.5.5.7</ecNumber>
    </submittedName>
</protein>
<evidence type="ECO:0000313" key="5">
    <source>
        <dbReference type="Proteomes" id="UP000320390"/>
    </source>
</evidence>
<dbReference type="PANTHER" id="PTHR46044">
    <property type="entry name" value="NITRILASE"/>
    <property type="match status" value="1"/>
</dbReference>
<dbReference type="AlphaFoldDB" id="A0A518EMH9"/>